<reference evidence="2" key="4">
    <citation type="journal article" date="2022" name="PLoS Pathog.">
        <title>Chromosome-level genome of Schistosoma haematobium underpins genome-wide explorations of molecular variation.</title>
        <authorList>
            <person name="Stroehlein A.J."/>
            <person name="Korhonen P.K."/>
            <person name="Lee V.V."/>
            <person name="Ralph S.A."/>
            <person name="Mentink-Kane M."/>
            <person name="You H."/>
            <person name="McManus D.P."/>
            <person name="Tchuente L.T."/>
            <person name="Stothard J.R."/>
            <person name="Kaur P."/>
            <person name="Dudchenko O."/>
            <person name="Aiden E.L."/>
            <person name="Yang B."/>
            <person name="Yang H."/>
            <person name="Emery A.M."/>
            <person name="Webster B.L."/>
            <person name="Brindley P.J."/>
            <person name="Rollinson D."/>
            <person name="Chang B.C.H."/>
            <person name="Gasser R.B."/>
            <person name="Young N.D."/>
        </authorList>
    </citation>
    <scope>NUCLEOTIDE SEQUENCE</scope>
</reference>
<dbReference type="InterPro" id="IPR036265">
    <property type="entry name" value="HIT-like_sf"/>
</dbReference>
<evidence type="ECO:0000313" key="2">
    <source>
        <dbReference type="EMBL" id="KAH9596605.1"/>
    </source>
</evidence>
<dbReference type="GO" id="GO:0000166">
    <property type="term" value="F:nucleotide binding"/>
    <property type="evidence" value="ECO:0007669"/>
    <property type="project" value="UniProtKB-KW"/>
</dbReference>
<dbReference type="AlphaFoldDB" id="A0A6A5DML6"/>
<dbReference type="Pfam" id="PF26217">
    <property type="entry name" value="GDPGP1_N"/>
    <property type="match status" value="1"/>
</dbReference>
<accession>A0A6A5DML6</accession>
<dbReference type="Proteomes" id="UP000471633">
    <property type="component" value="Unassembled WGS sequence"/>
</dbReference>
<evidence type="ECO:0000259" key="1">
    <source>
        <dbReference type="Pfam" id="PF26217"/>
    </source>
</evidence>
<feature type="domain" description="GDPGP1-like N-terminal" evidence="1">
    <location>
        <begin position="20"/>
        <end position="181"/>
    </location>
</feature>
<dbReference type="EMBL" id="AMPZ03000001">
    <property type="protein sequence ID" value="KAH9596605.1"/>
    <property type="molecule type" value="Genomic_DNA"/>
</dbReference>
<protein>
    <submittedName>
        <fullName evidence="2">GDP-D-glucose phosphorylase 1</fullName>
    </submittedName>
</protein>
<gene>
    <name evidence="2" type="primary">GDPGP1_1</name>
    <name evidence="2" type="ORF">MS3_00002228</name>
</gene>
<reference evidence="2" key="1">
    <citation type="journal article" date="2012" name="Nat. Genet.">
        <title>Whole-genome sequence of Schistosoma haematobium.</title>
        <authorList>
            <person name="Young N.D."/>
            <person name="Jex A.R."/>
            <person name="Li B."/>
            <person name="Liu S."/>
            <person name="Yang L."/>
            <person name="Xiong Z."/>
            <person name="Li Y."/>
            <person name="Cantacessi C."/>
            <person name="Hall R.S."/>
            <person name="Xu X."/>
            <person name="Chen F."/>
            <person name="Wu X."/>
            <person name="Zerlotini A."/>
            <person name="Oliveira G."/>
            <person name="Hofmann A."/>
            <person name="Zhang G."/>
            <person name="Fang X."/>
            <person name="Kang Y."/>
            <person name="Campbell B.E."/>
            <person name="Loukas A."/>
            <person name="Ranganathan S."/>
            <person name="Rollinson D."/>
            <person name="Rinaldi G."/>
            <person name="Brindley P.J."/>
            <person name="Yang H."/>
            <person name="Wang J."/>
            <person name="Wang J."/>
            <person name="Gasser R.B."/>
        </authorList>
    </citation>
    <scope>NUCLEOTIDE SEQUENCE</scope>
</reference>
<dbReference type="SUPFAM" id="SSF54197">
    <property type="entry name" value="HIT-like"/>
    <property type="match status" value="1"/>
</dbReference>
<dbReference type="CTD" id="24592346"/>
<organism evidence="2 3">
    <name type="scientific">Schistosoma haematobium</name>
    <name type="common">Blood fluke</name>
    <dbReference type="NCBI Taxonomy" id="6185"/>
    <lineage>
        <taxon>Eukaryota</taxon>
        <taxon>Metazoa</taxon>
        <taxon>Spiralia</taxon>
        <taxon>Lophotrochozoa</taxon>
        <taxon>Platyhelminthes</taxon>
        <taxon>Trematoda</taxon>
        <taxon>Digenea</taxon>
        <taxon>Strigeidida</taxon>
        <taxon>Schistosomatoidea</taxon>
        <taxon>Schistosomatidae</taxon>
        <taxon>Schistosoma</taxon>
    </lineage>
</organism>
<keyword evidence="3" id="KW-1185">Reference proteome</keyword>
<dbReference type="GO" id="GO:0016787">
    <property type="term" value="F:hydrolase activity"/>
    <property type="evidence" value="ECO:0007669"/>
    <property type="project" value="UniProtKB-KW"/>
</dbReference>
<reference evidence="2" key="3">
    <citation type="submission" date="2021-06" db="EMBL/GenBank/DDBJ databases">
        <title>Chromosome-level genome assembly for S. haematobium.</title>
        <authorList>
            <person name="Stroehlein A.J."/>
        </authorList>
    </citation>
    <scope>NUCLEOTIDE SEQUENCE</scope>
</reference>
<reference evidence="2" key="2">
    <citation type="journal article" date="2019" name="Gigascience">
        <title>High-quality Schistosoma haematobium genome achieved by single-molecule and long-range sequencing.</title>
        <authorList>
            <person name="Stroehlein A.J."/>
            <person name="Korhonen P.K."/>
            <person name="Chong T.M."/>
            <person name="Lim Y.L."/>
            <person name="Chan K.G."/>
            <person name="Webster B."/>
            <person name="Rollinson D."/>
            <person name="Brindley P.J."/>
            <person name="Gasser R.B."/>
            <person name="Young N.D."/>
        </authorList>
    </citation>
    <scope>NUCLEOTIDE SEQUENCE</scope>
</reference>
<comment type="caution">
    <text evidence="2">The sequence shown here is derived from an EMBL/GenBank/DDBJ whole genome shotgun (WGS) entry which is preliminary data.</text>
</comment>
<proteinExistence type="predicted"/>
<dbReference type="GeneID" id="24592346"/>
<dbReference type="GO" id="GO:0005085">
    <property type="term" value="F:guanyl-nucleotide exchange factor activity"/>
    <property type="evidence" value="ECO:0007669"/>
    <property type="project" value="UniProtKB-KW"/>
</dbReference>
<dbReference type="InterPro" id="IPR026506">
    <property type="entry name" value="GDPGP"/>
</dbReference>
<evidence type="ECO:0000313" key="3">
    <source>
        <dbReference type="Proteomes" id="UP000471633"/>
    </source>
</evidence>
<dbReference type="GO" id="GO:0006006">
    <property type="term" value="P:glucose metabolic process"/>
    <property type="evidence" value="ECO:0007669"/>
    <property type="project" value="TreeGrafter"/>
</dbReference>
<dbReference type="PANTHER" id="PTHR20884:SF8">
    <property type="entry name" value="GDP-D-GLUCOSE PHOSPHORYLASE 1"/>
    <property type="match status" value="1"/>
</dbReference>
<dbReference type="OrthoDB" id="417175at2759"/>
<dbReference type="KEGG" id="shx:MS3_00002228"/>
<dbReference type="RefSeq" id="XP_035588309.1">
    <property type="nucleotide sequence ID" value="XM_035731216.2"/>
</dbReference>
<dbReference type="InterPro" id="IPR058866">
    <property type="entry name" value="GDPGP1_N"/>
</dbReference>
<dbReference type="GO" id="GO:0080048">
    <property type="term" value="F:GDP-D-glucose phosphorylase activity"/>
    <property type="evidence" value="ECO:0007669"/>
    <property type="project" value="UniProtKB-EC"/>
</dbReference>
<name>A0A6A5DML6_SCHHA</name>
<dbReference type="GO" id="GO:0005737">
    <property type="term" value="C:cytoplasm"/>
    <property type="evidence" value="ECO:0007669"/>
    <property type="project" value="UniProtKB-SubCell"/>
</dbReference>
<dbReference type="PANTHER" id="PTHR20884">
    <property type="entry name" value="GDP-D-GLUCOSE PHOSPHORYLASE 1"/>
    <property type="match status" value="1"/>
</dbReference>
<sequence length="340" mass="39002">MNFEYTNGDLLLRSTNTSSKFDKTLNSLWTLAYESNYFHYKIDTSLSSVKKICSGNVNILILPNNNRFSHRRKPQLFKTINDPLSSESFNFNKVPKHEFLLNVSEKYTTKSCSILINVSPFSYLHSLLVPEVEKCHNQFLGKDSFYSVIKCFLLSSNRYLCMGFNSLLAHASVNHLHLHLWQSPEYLRAMSTDIKLKYENSLYYELVNHPVDNFVLELTDLTELDRFVNYSWIVISSCQHLQIAHNVFVARSKSTGCVRVVVWPRCSVFEVKNLSTIDSEPSFYVAVAELAGMMVVASEDVACTLNFDKVETILRSERLPRGTIHALECKVFETVSIQEA</sequence>